<evidence type="ECO:0000256" key="3">
    <source>
        <dbReference type="PIRNR" id="PIRNR029218"/>
    </source>
</evidence>
<evidence type="ECO:0000313" key="5">
    <source>
        <dbReference type="Proteomes" id="UP000188947"/>
    </source>
</evidence>
<dbReference type="EMBL" id="MPOG01000014">
    <property type="protein sequence ID" value="OOH94294.1"/>
    <property type="molecule type" value="Genomic_DNA"/>
</dbReference>
<dbReference type="InterPro" id="IPR007712">
    <property type="entry name" value="RelE/ParE_toxin"/>
</dbReference>
<dbReference type="AlphaFoldDB" id="A0A1T3J2T0"/>
<comment type="caution">
    <text evidence="4">The sequence shown here is derived from an EMBL/GenBank/DDBJ whole genome shotgun (WGS) entry which is preliminary data.</text>
</comment>
<dbReference type="STRING" id="238.BBD35_12455"/>
<dbReference type="OrthoDB" id="7173315at2"/>
<keyword evidence="2" id="KW-1277">Toxin-antitoxin system</keyword>
<proteinExistence type="inferred from homology"/>
<dbReference type="Gene3D" id="3.30.2310.20">
    <property type="entry name" value="RelE-like"/>
    <property type="match status" value="1"/>
</dbReference>
<gene>
    <name evidence="4" type="ORF">BMF97_13135</name>
</gene>
<keyword evidence="5" id="KW-1185">Reference proteome</keyword>
<dbReference type="PIRSF" id="PIRSF029218">
    <property type="entry name" value="ParE"/>
    <property type="match status" value="1"/>
</dbReference>
<comment type="similarity">
    <text evidence="1 3">Belongs to the RelE toxin family.</text>
</comment>
<reference evidence="4 5" key="1">
    <citation type="submission" date="2016-11" db="EMBL/GenBank/DDBJ databases">
        <title>Genome sequence and comparative genomic analysis of clinical strain Elizabethkingia meningoseptica 61421 PRCM.</title>
        <authorList>
            <person name="Wang M."/>
            <person name="Hu S."/>
            <person name="Cao L."/>
            <person name="Jiang T."/>
            <person name="Zhou Y."/>
            <person name="Ming D."/>
        </authorList>
    </citation>
    <scope>NUCLEOTIDE SEQUENCE [LARGE SCALE GENOMIC DNA]</scope>
    <source>
        <strain evidence="4 5">61421 PRCM</strain>
    </source>
</reference>
<dbReference type="PANTHER" id="PTHR33755">
    <property type="entry name" value="TOXIN PARE1-RELATED"/>
    <property type="match status" value="1"/>
</dbReference>
<organism evidence="4 5">
    <name type="scientific">Elizabethkingia meningoseptica</name>
    <name type="common">Chryseobacterium meningosepticum</name>
    <dbReference type="NCBI Taxonomy" id="238"/>
    <lineage>
        <taxon>Bacteria</taxon>
        <taxon>Pseudomonadati</taxon>
        <taxon>Bacteroidota</taxon>
        <taxon>Flavobacteriia</taxon>
        <taxon>Flavobacteriales</taxon>
        <taxon>Weeksellaceae</taxon>
        <taxon>Elizabethkingia</taxon>
    </lineage>
</organism>
<sequence>MAEYFLTNKAVEDLTKIYEYTYEFWSESQADKYYKELINFCQLISENPKFGKKYTEITPDIHGFPANKHIIFYRIITSNKIEVTRILGAEMDLKNIILER</sequence>
<protein>
    <recommendedName>
        <fullName evidence="3">Toxin</fullName>
    </recommendedName>
</protein>
<dbReference type="Pfam" id="PF05016">
    <property type="entry name" value="ParE_toxin"/>
    <property type="match status" value="1"/>
</dbReference>
<dbReference type="InterPro" id="IPR035093">
    <property type="entry name" value="RelE/ParE_toxin_dom_sf"/>
</dbReference>
<dbReference type="InterPro" id="IPR051803">
    <property type="entry name" value="TA_system_RelE-like_toxin"/>
</dbReference>
<dbReference type="Proteomes" id="UP000188947">
    <property type="component" value="Unassembled WGS sequence"/>
</dbReference>
<evidence type="ECO:0000256" key="1">
    <source>
        <dbReference type="ARBA" id="ARBA00006226"/>
    </source>
</evidence>
<dbReference type="PANTHER" id="PTHR33755:SF9">
    <property type="entry name" value="TOXIN PARE1"/>
    <property type="match status" value="1"/>
</dbReference>
<name>A0A1T3J2T0_ELIME</name>
<evidence type="ECO:0000313" key="4">
    <source>
        <dbReference type="EMBL" id="OOH94294.1"/>
    </source>
</evidence>
<accession>A0A1T3J2T0</accession>
<evidence type="ECO:0000256" key="2">
    <source>
        <dbReference type="ARBA" id="ARBA00022649"/>
    </source>
</evidence>
<dbReference type="InterPro" id="IPR028344">
    <property type="entry name" value="ParE1/4"/>
</dbReference>
<dbReference type="RefSeq" id="WP_070904492.1">
    <property type="nucleotide sequence ID" value="NZ_CP016378.1"/>
</dbReference>